<sequence>MNPVVTVAVTTVTVASNLSYAQPAALPEAAASMSNGLKYVPAASSLTVESVPPRAVEEVSQMISRPKTPIEFVKNLKFIFDNNLLLNDDFYSEANLKNVFNLESVHLTGSVEQNGDGRISISSSHFSSIFPWVAIPERIDLTPTAQLVGGKAVHHTGHVTAGMNFLMHEGGPDFDETQKVFAEKLIRLPPQPSPHGGPPAATAPHGNETWQYKQSDDQAEKTVTIGFDPAGRLSSVLISVRKS</sequence>
<keyword evidence="3" id="KW-1185">Reference proteome</keyword>
<evidence type="ECO:0000313" key="2">
    <source>
        <dbReference type="EMBL" id="QYD71861.1"/>
    </source>
</evidence>
<gene>
    <name evidence="2" type="ORF">KZJ38_33390</name>
</gene>
<evidence type="ECO:0000256" key="1">
    <source>
        <dbReference type="SAM" id="MobiDB-lite"/>
    </source>
</evidence>
<proteinExistence type="predicted"/>
<reference evidence="2 3" key="1">
    <citation type="submission" date="2021-07" db="EMBL/GenBank/DDBJ databases">
        <title>Paraburkholderia edwinii protects Aspergillus sp. from phenazines by acting as a toxin sponge.</title>
        <authorList>
            <person name="Dahlstrom K.M."/>
            <person name="Newman D.K."/>
        </authorList>
    </citation>
    <scope>NUCLEOTIDE SEQUENCE [LARGE SCALE GENOMIC DNA]</scope>
    <source>
        <strain evidence="2 3">Pe01</strain>
    </source>
</reference>
<dbReference type="Proteomes" id="UP000826462">
    <property type="component" value="Chromosome 2"/>
</dbReference>
<evidence type="ECO:0000313" key="3">
    <source>
        <dbReference type="Proteomes" id="UP000826462"/>
    </source>
</evidence>
<accession>A0ABX8UST8</accession>
<feature type="region of interest" description="Disordered" evidence="1">
    <location>
        <begin position="189"/>
        <end position="220"/>
    </location>
</feature>
<dbReference type="RefSeq" id="WP_219801290.1">
    <property type="nucleotide sequence ID" value="NZ_CP080096.1"/>
</dbReference>
<protein>
    <submittedName>
        <fullName evidence="2">Uncharacterized protein</fullName>
    </submittedName>
</protein>
<organism evidence="2 3">
    <name type="scientific">Paraburkholderia edwinii</name>
    <dbReference type="NCBI Taxonomy" id="2861782"/>
    <lineage>
        <taxon>Bacteria</taxon>
        <taxon>Pseudomonadati</taxon>
        <taxon>Pseudomonadota</taxon>
        <taxon>Betaproteobacteria</taxon>
        <taxon>Burkholderiales</taxon>
        <taxon>Burkholderiaceae</taxon>
        <taxon>Paraburkholderia</taxon>
    </lineage>
</organism>
<dbReference type="EMBL" id="CP080096">
    <property type="protein sequence ID" value="QYD71861.1"/>
    <property type="molecule type" value="Genomic_DNA"/>
</dbReference>
<name>A0ABX8UST8_9BURK</name>